<evidence type="ECO:0000313" key="3">
    <source>
        <dbReference type="Proteomes" id="UP000228503"/>
    </source>
</evidence>
<name>A0A2M7TWN4_9BACT</name>
<gene>
    <name evidence="2" type="ORF">COY16_05040</name>
</gene>
<feature type="transmembrane region" description="Helical" evidence="1">
    <location>
        <begin position="7"/>
        <end position="27"/>
    </location>
</feature>
<dbReference type="Proteomes" id="UP000228503">
    <property type="component" value="Unassembled WGS sequence"/>
</dbReference>
<keyword evidence="1" id="KW-0472">Membrane</keyword>
<evidence type="ECO:0000313" key="2">
    <source>
        <dbReference type="EMBL" id="PIZ62183.1"/>
    </source>
</evidence>
<comment type="caution">
    <text evidence="2">The sequence shown here is derived from an EMBL/GenBank/DDBJ whole genome shotgun (WGS) entry which is preliminary data.</text>
</comment>
<dbReference type="AlphaFoldDB" id="A0A2M7TWN4"/>
<sequence length="69" mass="7950">MKLIYLFLGLLILPAIFFLDIFMFFATKTAVSCLHCELATYMQTTSLSFYVLSNLVSSVRNLVYKKDIK</sequence>
<evidence type="ECO:0000256" key="1">
    <source>
        <dbReference type="SAM" id="Phobius"/>
    </source>
</evidence>
<organism evidence="2 3">
    <name type="scientific">Candidatus Roizmanbacteria bacterium CG_4_10_14_0_2_um_filter_39_13</name>
    <dbReference type="NCBI Taxonomy" id="1974825"/>
    <lineage>
        <taxon>Bacteria</taxon>
        <taxon>Candidatus Roizmaniibacteriota</taxon>
    </lineage>
</organism>
<feature type="transmembrane region" description="Helical" evidence="1">
    <location>
        <begin position="47"/>
        <end position="64"/>
    </location>
</feature>
<proteinExistence type="predicted"/>
<protein>
    <submittedName>
        <fullName evidence="2">Uncharacterized protein</fullName>
    </submittedName>
</protein>
<dbReference type="EMBL" id="PFOB01000064">
    <property type="protein sequence ID" value="PIZ62183.1"/>
    <property type="molecule type" value="Genomic_DNA"/>
</dbReference>
<keyword evidence="1" id="KW-1133">Transmembrane helix</keyword>
<keyword evidence="1" id="KW-0812">Transmembrane</keyword>
<accession>A0A2M7TWN4</accession>
<reference evidence="3" key="1">
    <citation type="submission" date="2017-09" db="EMBL/GenBank/DDBJ databases">
        <title>Depth-based differentiation of microbial function through sediment-hosted aquifers and enrichment of novel symbionts in the deep terrestrial subsurface.</title>
        <authorList>
            <person name="Probst A.J."/>
            <person name="Ladd B."/>
            <person name="Jarett J.K."/>
            <person name="Geller-Mcgrath D.E."/>
            <person name="Sieber C.M.K."/>
            <person name="Emerson J.B."/>
            <person name="Anantharaman K."/>
            <person name="Thomas B.C."/>
            <person name="Malmstrom R."/>
            <person name="Stieglmeier M."/>
            <person name="Klingl A."/>
            <person name="Woyke T."/>
            <person name="Ryan C.M."/>
            <person name="Banfield J.F."/>
        </authorList>
    </citation>
    <scope>NUCLEOTIDE SEQUENCE [LARGE SCALE GENOMIC DNA]</scope>
</reference>